<name>A0AAV0XJ18_9HEMI</name>
<dbReference type="Proteomes" id="UP001160148">
    <property type="component" value="Unassembled WGS sequence"/>
</dbReference>
<keyword evidence="2" id="KW-1185">Reference proteome</keyword>
<sequence>MPWLKDKIILPSPLRCMEIEDVNGEIEFLMSTHKIGCAEKSTERTRVQAINLYWSYRMRFYSMTFLGDHTTLEVSCKAWPFVEKIQFLFKKMDNFLS</sequence>
<accession>A0AAV0XJ18</accession>
<gene>
    <name evidence="1" type="ORF">MEUPH1_LOCUS22891</name>
</gene>
<evidence type="ECO:0000313" key="2">
    <source>
        <dbReference type="Proteomes" id="UP001160148"/>
    </source>
</evidence>
<reference evidence="1 2" key="1">
    <citation type="submission" date="2023-01" db="EMBL/GenBank/DDBJ databases">
        <authorList>
            <person name="Whitehead M."/>
        </authorList>
    </citation>
    <scope>NUCLEOTIDE SEQUENCE [LARGE SCALE GENOMIC DNA]</scope>
</reference>
<organism evidence="1 2">
    <name type="scientific">Macrosiphum euphorbiae</name>
    <name type="common">potato aphid</name>
    <dbReference type="NCBI Taxonomy" id="13131"/>
    <lineage>
        <taxon>Eukaryota</taxon>
        <taxon>Metazoa</taxon>
        <taxon>Ecdysozoa</taxon>
        <taxon>Arthropoda</taxon>
        <taxon>Hexapoda</taxon>
        <taxon>Insecta</taxon>
        <taxon>Pterygota</taxon>
        <taxon>Neoptera</taxon>
        <taxon>Paraneoptera</taxon>
        <taxon>Hemiptera</taxon>
        <taxon>Sternorrhyncha</taxon>
        <taxon>Aphidomorpha</taxon>
        <taxon>Aphidoidea</taxon>
        <taxon>Aphididae</taxon>
        <taxon>Macrosiphini</taxon>
        <taxon>Macrosiphum</taxon>
    </lineage>
</organism>
<comment type="caution">
    <text evidence="1">The sequence shown here is derived from an EMBL/GenBank/DDBJ whole genome shotgun (WGS) entry which is preliminary data.</text>
</comment>
<evidence type="ECO:0000313" key="1">
    <source>
        <dbReference type="EMBL" id="CAI6368549.1"/>
    </source>
</evidence>
<proteinExistence type="predicted"/>
<protein>
    <submittedName>
        <fullName evidence="1">Uncharacterized protein</fullName>
    </submittedName>
</protein>
<dbReference type="EMBL" id="CARXXK010000005">
    <property type="protein sequence ID" value="CAI6368549.1"/>
    <property type="molecule type" value="Genomic_DNA"/>
</dbReference>
<dbReference type="AlphaFoldDB" id="A0AAV0XJ18"/>